<name>A0ABV3DRJ6_9ACTN</name>
<evidence type="ECO:0000256" key="3">
    <source>
        <dbReference type="ARBA" id="ARBA00022741"/>
    </source>
</evidence>
<dbReference type="InterPro" id="IPR029044">
    <property type="entry name" value="Nucleotide-diphossugar_trans"/>
</dbReference>
<evidence type="ECO:0000256" key="4">
    <source>
        <dbReference type="ARBA" id="ARBA00023134"/>
    </source>
</evidence>
<evidence type="ECO:0000313" key="7">
    <source>
        <dbReference type="Proteomes" id="UP001551482"/>
    </source>
</evidence>
<comment type="catalytic activity">
    <reaction evidence="5">
        <text>phosphoenolpyruvate + GTP + H(+) = enolpyruvoyl-2-diphospho-5'-guanosine + diphosphate</text>
        <dbReference type="Rhea" id="RHEA:30519"/>
        <dbReference type="ChEBI" id="CHEBI:15378"/>
        <dbReference type="ChEBI" id="CHEBI:33019"/>
        <dbReference type="ChEBI" id="CHEBI:37565"/>
        <dbReference type="ChEBI" id="CHEBI:58702"/>
        <dbReference type="ChEBI" id="CHEBI:143701"/>
        <dbReference type="EC" id="2.7.7.105"/>
    </reaction>
</comment>
<dbReference type="Proteomes" id="UP001551482">
    <property type="component" value="Unassembled WGS sequence"/>
</dbReference>
<organism evidence="6 7">
    <name type="scientific">Streptodolium elevatio</name>
    <dbReference type="NCBI Taxonomy" id="3157996"/>
    <lineage>
        <taxon>Bacteria</taxon>
        <taxon>Bacillati</taxon>
        <taxon>Actinomycetota</taxon>
        <taxon>Actinomycetes</taxon>
        <taxon>Kitasatosporales</taxon>
        <taxon>Streptomycetaceae</taxon>
        <taxon>Streptodolium</taxon>
    </lineage>
</organism>
<evidence type="ECO:0000256" key="2">
    <source>
        <dbReference type="ARBA" id="ARBA00022695"/>
    </source>
</evidence>
<dbReference type="HAMAP" id="MF_02114">
    <property type="entry name" value="CofC"/>
    <property type="match status" value="1"/>
</dbReference>
<comment type="function">
    <text evidence="5">Guanylyltransferase that catalyzes the activation of phosphoenolpyruvate (PEP) as enolpyruvoyl-2-diphospho-5'-guanosine, via the condensation of PEP with GTP. It is involved in the biosynthesis of coenzyme F420, a hydride carrier cofactor.</text>
</comment>
<dbReference type="RefSeq" id="WP_358361642.1">
    <property type="nucleotide sequence ID" value="NZ_JBEZFP010000120.1"/>
</dbReference>
<feature type="binding site" evidence="5">
    <location>
        <position position="179"/>
    </location>
    <ligand>
        <name>phosphoenolpyruvate</name>
        <dbReference type="ChEBI" id="CHEBI:58702"/>
    </ligand>
</feature>
<gene>
    <name evidence="6" type="primary">cofC</name>
    <name evidence="5" type="synonym">fbiD</name>
    <name evidence="6" type="ORF">AB0C36_33345</name>
</gene>
<sequence length="232" mass="23678">MREPRVTPGLAVRPGLPVVPPAPRHWRLVVPVKPLPIAKSRLAPATGEHRGELALAFAADTVRAALACGRVDGVLVVTDDPLVAEAVRAQGAETAADVGSGLNAALAHGAALAGRRWPGTGIAALSADLPALRSAELDRVLGQASAYHRSFLPDAAGIGTTLLAASPGVPLAPAFGGASRARHRASGAHELRPPGVDSVRRDVDTVEDLARAVELGVGPRTWAVLPLLTAGC</sequence>
<comment type="pathway">
    <text evidence="5">Cofactor biosynthesis; coenzyme F420 biosynthesis.</text>
</comment>
<dbReference type="PANTHER" id="PTHR40392">
    <property type="entry name" value="2-PHOSPHO-L-LACTATE GUANYLYLTRANSFERASE"/>
    <property type="match status" value="1"/>
</dbReference>
<evidence type="ECO:0000313" key="6">
    <source>
        <dbReference type="EMBL" id="MEU8138375.1"/>
    </source>
</evidence>
<dbReference type="Pfam" id="PF01983">
    <property type="entry name" value="CofC"/>
    <property type="match status" value="1"/>
</dbReference>
<keyword evidence="4 5" id="KW-0342">GTP-binding</keyword>
<dbReference type="GO" id="GO:0043814">
    <property type="term" value="F:phospholactate guanylyltransferase activity"/>
    <property type="evidence" value="ECO:0007669"/>
    <property type="project" value="UniProtKB-EC"/>
</dbReference>
<feature type="binding site" evidence="5">
    <location>
        <position position="176"/>
    </location>
    <ligand>
        <name>phosphoenolpyruvate</name>
        <dbReference type="ChEBI" id="CHEBI:58702"/>
    </ligand>
</feature>
<dbReference type="PANTHER" id="PTHR40392:SF1">
    <property type="entry name" value="2-PHOSPHO-L-LACTATE GUANYLYLTRANSFERASE"/>
    <property type="match status" value="1"/>
</dbReference>
<comment type="caution">
    <text evidence="6">The sequence shown here is derived from an EMBL/GenBank/DDBJ whole genome shotgun (WGS) entry which is preliminary data.</text>
</comment>
<proteinExistence type="inferred from homology"/>
<dbReference type="Gene3D" id="3.90.550.10">
    <property type="entry name" value="Spore Coat Polysaccharide Biosynthesis Protein SpsA, Chain A"/>
    <property type="match status" value="1"/>
</dbReference>
<keyword evidence="7" id="KW-1185">Reference proteome</keyword>
<comment type="similarity">
    <text evidence="5">Belongs to the CofC family.</text>
</comment>
<evidence type="ECO:0000256" key="1">
    <source>
        <dbReference type="ARBA" id="ARBA00022679"/>
    </source>
</evidence>
<dbReference type="EC" id="2.7.7.105" evidence="5"/>
<keyword evidence="3 5" id="KW-0547">Nucleotide-binding</keyword>
<protein>
    <recommendedName>
        <fullName evidence="5">Phosphoenolpyruvate guanylyltransferase</fullName>
        <shortName evidence="5">PEP guanylyltransferase</shortName>
        <ecNumber evidence="5">2.7.7.105</ecNumber>
    </recommendedName>
</protein>
<dbReference type="SUPFAM" id="SSF53448">
    <property type="entry name" value="Nucleotide-diphospho-sugar transferases"/>
    <property type="match status" value="1"/>
</dbReference>
<evidence type="ECO:0000256" key="5">
    <source>
        <dbReference type="HAMAP-Rule" id="MF_02114"/>
    </source>
</evidence>
<accession>A0ABV3DRJ6</accession>
<keyword evidence="2 5" id="KW-0548">Nucleotidyltransferase</keyword>
<dbReference type="EMBL" id="JBEZFP010000120">
    <property type="protein sequence ID" value="MEU8138375.1"/>
    <property type="molecule type" value="Genomic_DNA"/>
</dbReference>
<feature type="binding site" evidence="5">
    <location>
        <position position="160"/>
    </location>
    <ligand>
        <name>phosphoenolpyruvate</name>
        <dbReference type="ChEBI" id="CHEBI:58702"/>
    </ligand>
</feature>
<keyword evidence="1 5" id="KW-0808">Transferase</keyword>
<dbReference type="NCBIfam" id="TIGR03552">
    <property type="entry name" value="F420_cofC"/>
    <property type="match status" value="1"/>
</dbReference>
<reference evidence="6 7" key="1">
    <citation type="submission" date="2024-06" db="EMBL/GenBank/DDBJ databases">
        <title>The Natural Products Discovery Center: Release of the First 8490 Sequenced Strains for Exploring Actinobacteria Biosynthetic Diversity.</title>
        <authorList>
            <person name="Kalkreuter E."/>
            <person name="Kautsar S.A."/>
            <person name="Yang D."/>
            <person name="Bader C.D."/>
            <person name="Teijaro C.N."/>
            <person name="Fluegel L."/>
            <person name="Davis C.M."/>
            <person name="Simpson J.R."/>
            <person name="Lauterbach L."/>
            <person name="Steele A.D."/>
            <person name="Gui C."/>
            <person name="Meng S."/>
            <person name="Li G."/>
            <person name="Viehrig K."/>
            <person name="Ye F."/>
            <person name="Su P."/>
            <person name="Kiefer A.F."/>
            <person name="Nichols A."/>
            <person name="Cepeda A.J."/>
            <person name="Yan W."/>
            <person name="Fan B."/>
            <person name="Jiang Y."/>
            <person name="Adhikari A."/>
            <person name="Zheng C.-J."/>
            <person name="Schuster L."/>
            <person name="Cowan T.M."/>
            <person name="Smanski M.J."/>
            <person name="Chevrette M.G."/>
            <person name="De Carvalho L.P.S."/>
            <person name="Shen B."/>
        </authorList>
    </citation>
    <scope>NUCLEOTIDE SEQUENCE [LARGE SCALE GENOMIC DNA]</scope>
    <source>
        <strain evidence="6 7">NPDC048946</strain>
    </source>
</reference>
<dbReference type="InterPro" id="IPR002835">
    <property type="entry name" value="CofC"/>
</dbReference>